<proteinExistence type="predicted"/>
<sequence length="90" mass="10069">WKTGAKMQICSKKVGRDACNIDEVSHSCASWNRCKFWPIDGKVPTLYEAADRTSEIVVAIETESESFARLPIFDPNSSNHDVILVLEGKK</sequence>
<name>A0AAV5T639_9BILA</name>
<dbReference type="EMBL" id="BTSX01000003">
    <property type="protein sequence ID" value="GMS90995.1"/>
    <property type="molecule type" value="Genomic_DNA"/>
</dbReference>
<reference evidence="1" key="1">
    <citation type="submission" date="2023-10" db="EMBL/GenBank/DDBJ databases">
        <title>Genome assembly of Pristionchus species.</title>
        <authorList>
            <person name="Yoshida K."/>
            <person name="Sommer R.J."/>
        </authorList>
    </citation>
    <scope>NUCLEOTIDE SEQUENCE</scope>
    <source>
        <strain evidence="1">RS0144</strain>
    </source>
</reference>
<gene>
    <name evidence="1" type="ORF">PENTCL1PPCAC_13170</name>
</gene>
<evidence type="ECO:0000313" key="1">
    <source>
        <dbReference type="EMBL" id="GMS90995.1"/>
    </source>
</evidence>
<organism evidence="1 2">
    <name type="scientific">Pristionchus entomophagus</name>
    <dbReference type="NCBI Taxonomy" id="358040"/>
    <lineage>
        <taxon>Eukaryota</taxon>
        <taxon>Metazoa</taxon>
        <taxon>Ecdysozoa</taxon>
        <taxon>Nematoda</taxon>
        <taxon>Chromadorea</taxon>
        <taxon>Rhabditida</taxon>
        <taxon>Rhabditina</taxon>
        <taxon>Diplogasteromorpha</taxon>
        <taxon>Diplogasteroidea</taxon>
        <taxon>Neodiplogasteridae</taxon>
        <taxon>Pristionchus</taxon>
    </lineage>
</organism>
<dbReference type="AlphaFoldDB" id="A0AAV5T639"/>
<feature type="non-terminal residue" evidence="1">
    <location>
        <position position="1"/>
    </location>
</feature>
<protein>
    <submittedName>
        <fullName evidence="1">Uncharacterized protein</fullName>
    </submittedName>
</protein>
<keyword evidence="2" id="KW-1185">Reference proteome</keyword>
<dbReference type="Proteomes" id="UP001432027">
    <property type="component" value="Unassembled WGS sequence"/>
</dbReference>
<comment type="caution">
    <text evidence="1">The sequence shown here is derived from an EMBL/GenBank/DDBJ whole genome shotgun (WGS) entry which is preliminary data.</text>
</comment>
<evidence type="ECO:0000313" key="2">
    <source>
        <dbReference type="Proteomes" id="UP001432027"/>
    </source>
</evidence>
<accession>A0AAV5T639</accession>
<feature type="non-terminal residue" evidence="1">
    <location>
        <position position="90"/>
    </location>
</feature>